<dbReference type="GO" id="GO:0005737">
    <property type="term" value="C:cytoplasm"/>
    <property type="evidence" value="ECO:0007669"/>
    <property type="project" value="UniProtKB-SubCell"/>
</dbReference>
<dbReference type="GO" id="GO:0000390">
    <property type="term" value="P:spliceosomal complex disassembly"/>
    <property type="evidence" value="ECO:0007669"/>
    <property type="project" value="TreeGrafter"/>
</dbReference>
<dbReference type="GO" id="GO:0005681">
    <property type="term" value="C:spliceosomal complex"/>
    <property type="evidence" value="ECO:0007669"/>
    <property type="project" value="TreeGrafter"/>
</dbReference>
<evidence type="ECO:0000313" key="8">
    <source>
        <dbReference type="EMBL" id="KAF4307982.1"/>
    </source>
</evidence>
<dbReference type="PROSITE" id="PS50076">
    <property type="entry name" value="DNAJ_2"/>
    <property type="match status" value="1"/>
</dbReference>
<accession>A0A8H4IVI5</accession>
<dbReference type="CDD" id="cd06257">
    <property type="entry name" value="DnaJ"/>
    <property type="match status" value="1"/>
</dbReference>
<evidence type="ECO:0000256" key="4">
    <source>
        <dbReference type="ARBA" id="ARBA00023186"/>
    </source>
</evidence>
<evidence type="ECO:0000256" key="5">
    <source>
        <dbReference type="ARBA" id="ARBA00023242"/>
    </source>
</evidence>
<evidence type="ECO:0000256" key="6">
    <source>
        <dbReference type="SAM" id="MobiDB-lite"/>
    </source>
</evidence>
<dbReference type="PRINTS" id="PR00625">
    <property type="entry name" value="JDOMAIN"/>
</dbReference>
<name>A0A8H4IVI5_9PEZI</name>
<sequence>MSKADDLSDEAKELIKSSHDLYALLGLDPACDAKAIKSAWRKTSLKYHPDKNQDNPSAVETFYLAKNAAELLQNPEARARYDATREAAAQREAQKAKLEGKRRRLMEELERAESGAKRKREEDEGREERLQSELKRLARDGERRRREREEAKLREREEEARHEEEGRREREREARREKERERRRQSAGVHFQPGASVGSATGVEDGVGTPVKKRVFDGAKSAPSTPAGKKPAFSFSPKPGAGGGNKFEQDTLARLRAKQAEKRKLEEQIKASEAAETTS</sequence>
<evidence type="ECO:0000256" key="3">
    <source>
        <dbReference type="ARBA" id="ARBA00022490"/>
    </source>
</evidence>
<evidence type="ECO:0000256" key="2">
    <source>
        <dbReference type="ARBA" id="ARBA00004496"/>
    </source>
</evidence>
<dbReference type="PANTHER" id="PTHR44313:SF1">
    <property type="entry name" value="DNAJ HOMOLOG SUBFAMILY C MEMBER 17"/>
    <property type="match status" value="1"/>
</dbReference>
<organism evidence="8 9">
    <name type="scientific">Botryosphaeria dothidea</name>
    <dbReference type="NCBI Taxonomy" id="55169"/>
    <lineage>
        <taxon>Eukaryota</taxon>
        <taxon>Fungi</taxon>
        <taxon>Dikarya</taxon>
        <taxon>Ascomycota</taxon>
        <taxon>Pezizomycotina</taxon>
        <taxon>Dothideomycetes</taxon>
        <taxon>Dothideomycetes incertae sedis</taxon>
        <taxon>Botryosphaeriales</taxon>
        <taxon>Botryosphaeriaceae</taxon>
        <taxon>Botryosphaeria</taxon>
    </lineage>
</organism>
<comment type="subcellular location">
    <subcellularLocation>
        <location evidence="2">Cytoplasm</location>
    </subcellularLocation>
    <subcellularLocation>
        <location evidence="1">Nucleus</location>
    </subcellularLocation>
</comment>
<evidence type="ECO:0000256" key="1">
    <source>
        <dbReference type="ARBA" id="ARBA00004123"/>
    </source>
</evidence>
<keyword evidence="4" id="KW-0143">Chaperone</keyword>
<feature type="compositionally biased region" description="Basic and acidic residues" evidence="6">
    <location>
        <begin position="247"/>
        <end position="270"/>
    </location>
</feature>
<dbReference type="Gene3D" id="1.10.287.110">
    <property type="entry name" value="DnaJ domain"/>
    <property type="match status" value="1"/>
</dbReference>
<dbReference type="SMART" id="SM00271">
    <property type="entry name" value="DnaJ"/>
    <property type="match status" value="1"/>
</dbReference>
<keyword evidence="9" id="KW-1185">Reference proteome</keyword>
<evidence type="ECO:0000313" key="9">
    <source>
        <dbReference type="Proteomes" id="UP000572817"/>
    </source>
</evidence>
<protein>
    <submittedName>
        <fullName evidence="8">DnaJ subfamily C member 17-like protein</fullName>
    </submittedName>
</protein>
<dbReference type="Pfam" id="PF00226">
    <property type="entry name" value="DnaJ"/>
    <property type="match status" value="1"/>
</dbReference>
<dbReference type="OrthoDB" id="10250354at2759"/>
<dbReference type="Proteomes" id="UP000572817">
    <property type="component" value="Unassembled WGS sequence"/>
</dbReference>
<feature type="compositionally biased region" description="Basic and acidic residues" evidence="6">
    <location>
        <begin position="84"/>
        <end position="184"/>
    </location>
</feature>
<feature type="region of interest" description="Disordered" evidence="6">
    <location>
        <begin position="84"/>
        <end position="279"/>
    </location>
</feature>
<dbReference type="EMBL" id="WWBZ02000022">
    <property type="protein sequence ID" value="KAF4307982.1"/>
    <property type="molecule type" value="Genomic_DNA"/>
</dbReference>
<feature type="domain" description="J" evidence="7">
    <location>
        <begin position="20"/>
        <end position="85"/>
    </location>
</feature>
<evidence type="ECO:0000259" key="7">
    <source>
        <dbReference type="PROSITE" id="PS50076"/>
    </source>
</evidence>
<comment type="caution">
    <text evidence="8">The sequence shown here is derived from an EMBL/GenBank/DDBJ whole genome shotgun (WGS) entry which is preliminary data.</text>
</comment>
<dbReference type="InterPro" id="IPR036869">
    <property type="entry name" value="J_dom_sf"/>
</dbReference>
<dbReference type="AlphaFoldDB" id="A0A8H4IVI5"/>
<gene>
    <name evidence="8" type="ORF">GTA08_BOTSDO04393</name>
</gene>
<dbReference type="InterPro" id="IPR001623">
    <property type="entry name" value="DnaJ_domain"/>
</dbReference>
<keyword evidence="5" id="KW-0539">Nucleus</keyword>
<keyword evidence="3" id="KW-0963">Cytoplasm</keyword>
<dbReference type="PANTHER" id="PTHR44313">
    <property type="entry name" value="DNAJ HOMOLOG SUBFAMILY C MEMBER 17"/>
    <property type="match status" value="1"/>
</dbReference>
<proteinExistence type="predicted"/>
<reference evidence="8" key="1">
    <citation type="submission" date="2020-04" db="EMBL/GenBank/DDBJ databases">
        <title>Genome Assembly and Annotation of Botryosphaeria dothidea sdau 11-99, a Latent Pathogen of Apple Fruit Ring Rot in China.</title>
        <authorList>
            <person name="Yu C."/>
            <person name="Diao Y."/>
            <person name="Lu Q."/>
            <person name="Zhao J."/>
            <person name="Cui S."/>
            <person name="Peng C."/>
            <person name="He B."/>
            <person name="Liu H."/>
        </authorList>
    </citation>
    <scope>NUCLEOTIDE SEQUENCE [LARGE SCALE GENOMIC DNA]</scope>
    <source>
        <strain evidence="8">Sdau11-99</strain>
    </source>
</reference>
<dbReference type="SUPFAM" id="SSF46565">
    <property type="entry name" value="Chaperone J-domain"/>
    <property type="match status" value="1"/>
</dbReference>
<dbReference type="InterPro" id="IPR052094">
    <property type="entry name" value="Pre-mRNA-splicing_ERAD"/>
</dbReference>